<dbReference type="Pfam" id="PF22725">
    <property type="entry name" value="GFO_IDH_MocA_C3"/>
    <property type="match status" value="1"/>
</dbReference>
<dbReference type="InterPro" id="IPR055170">
    <property type="entry name" value="GFO_IDH_MocA-like_dom"/>
</dbReference>
<dbReference type="Proteomes" id="UP000199588">
    <property type="component" value="Unassembled WGS sequence"/>
</dbReference>
<dbReference type="Gene3D" id="3.30.360.10">
    <property type="entry name" value="Dihydrodipicolinate Reductase, domain 2"/>
    <property type="match status" value="1"/>
</dbReference>
<proteinExistence type="predicted"/>
<comment type="caution">
    <text evidence="3">The sequence shown here is derived from an EMBL/GenBank/DDBJ whole genome shotgun (WGS) entry which is preliminary data.</text>
</comment>
<dbReference type="InterPro" id="IPR051317">
    <property type="entry name" value="Gfo/Idh/MocA_oxidoreduct"/>
</dbReference>
<protein>
    <submittedName>
        <fullName evidence="3">Predicted dehydrogenase</fullName>
    </submittedName>
</protein>
<dbReference type="EMBL" id="FMUQ01000007">
    <property type="protein sequence ID" value="SCX97764.1"/>
    <property type="molecule type" value="Genomic_DNA"/>
</dbReference>
<gene>
    <name evidence="3" type="ORF">SAMN02910354_01017</name>
</gene>
<sequence>MKKINVGIIGTGFIGAAHIEAIRRLGFVDVIALAENNQQLAEQKAKELNIPLAYDSVDKLLANPDIQVVHNCTPNHLHFAINKKVILAGKHVFSEKPLCLTSQEADELTSLAEQQGVTTAVGFVYRNFAMVQQAADMVRDQQIGRVFAVNGHYLQDWMLLETDYNWRVDPKVGGKSRTVADIGSHWCDTVQFVTGKKIKEVFADMSIVYPTRKASKQVESFVTVNADSSYELKPVETEDYASVLVRFEDGSKGSFTVSQVSAGHKNDLTFDISGSEKSLHWEQETPQYLKIGYRQQANQILCDDPSLVNPAVRAYNHFPGGHIEGWPDAFKNMMLAFYAFIAEGKDPQQDTAKFAMFKDGAQIVHIVDAIIESAQQGKWISVK</sequence>
<accession>A0A1G5C655</accession>
<evidence type="ECO:0000313" key="4">
    <source>
        <dbReference type="Proteomes" id="UP000199588"/>
    </source>
</evidence>
<dbReference type="SUPFAM" id="SSF51735">
    <property type="entry name" value="NAD(P)-binding Rossmann-fold domains"/>
    <property type="match status" value="1"/>
</dbReference>
<evidence type="ECO:0000313" key="3">
    <source>
        <dbReference type="EMBL" id="SCX97764.1"/>
    </source>
</evidence>
<dbReference type="SUPFAM" id="SSF55347">
    <property type="entry name" value="Glyceraldehyde-3-phosphate dehydrogenase-like, C-terminal domain"/>
    <property type="match status" value="1"/>
</dbReference>
<dbReference type="Gene3D" id="3.40.50.720">
    <property type="entry name" value="NAD(P)-binding Rossmann-like Domain"/>
    <property type="match status" value="1"/>
</dbReference>
<dbReference type="Pfam" id="PF01408">
    <property type="entry name" value="GFO_IDH_MocA"/>
    <property type="match status" value="1"/>
</dbReference>
<dbReference type="InterPro" id="IPR000683">
    <property type="entry name" value="Gfo/Idh/MocA-like_OxRdtase_N"/>
</dbReference>
<keyword evidence="4" id="KW-1185">Reference proteome</keyword>
<dbReference type="PANTHER" id="PTHR43708">
    <property type="entry name" value="CONSERVED EXPRESSED OXIDOREDUCTASE (EUROFUNG)"/>
    <property type="match status" value="1"/>
</dbReference>
<dbReference type="PANTHER" id="PTHR43708:SF3">
    <property type="entry name" value="OXIDOREDUCTASE"/>
    <property type="match status" value="1"/>
</dbReference>
<name>A0A1G5C655_9PAST</name>
<dbReference type="InterPro" id="IPR036291">
    <property type="entry name" value="NAD(P)-bd_dom_sf"/>
</dbReference>
<evidence type="ECO:0000259" key="2">
    <source>
        <dbReference type="Pfam" id="PF22725"/>
    </source>
</evidence>
<evidence type="ECO:0000259" key="1">
    <source>
        <dbReference type="Pfam" id="PF01408"/>
    </source>
</evidence>
<dbReference type="RefSeq" id="WP_090654828.1">
    <property type="nucleotide sequence ID" value="NZ_CP015031.1"/>
</dbReference>
<feature type="domain" description="Gfo/Idh/MocA-like oxidoreductase N-terminal" evidence="1">
    <location>
        <begin position="4"/>
        <end position="123"/>
    </location>
</feature>
<reference evidence="3 4" key="1">
    <citation type="submission" date="2016-10" db="EMBL/GenBank/DDBJ databases">
        <authorList>
            <person name="Varghese N."/>
            <person name="Submissions S."/>
        </authorList>
    </citation>
    <scope>NUCLEOTIDE SEQUENCE [LARGE SCALE GENOMIC DNA]</scope>
    <source>
        <strain evidence="3 4">DSM 22022</strain>
    </source>
</reference>
<feature type="domain" description="GFO/IDH/MocA-like oxidoreductase" evidence="2">
    <location>
        <begin position="131"/>
        <end position="279"/>
    </location>
</feature>
<organism evidence="3 4">
    <name type="scientific">Basfia succiniciproducens</name>
    <dbReference type="NCBI Taxonomy" id="653940"/>
    <lineage>
        <taxon>Bacteria</taxon>
        <taxon>Pseudomonadati</taxon>
        <taxon>Pseudomonadota</taxon>
        <taxon>Gammaproteobacteria</taxon>
        <taxon>Pasteurellales</taxon>
        <taxon>Pasteurellaceae</taxon>
        <taxon>Basfia</taxon>
    </lineage>
</organism>